<organism evidence="2 3">
    <name type="scientific">Caulochytrium protostelioides</name>
    <dbReference type="NCBI Taxonomy" id="1555241"/>
    <lineage>
        <taxon>Eukaryota</taxon>
        <taxon>Fungi</taxon>
        <taxon>Fungi incertae sedis</taxon>
        <taxon>Chytridiomycota</taxon>
        <taxon>Chytridiomycota incertae sedis</taxon>
        <taxon>Chytridiomycetes</taxon>
        <taxon>Caulochytriales</taxon>
        <taxon>Caulochytriaceae</taxon>
        <taxon>Caulochytrium</taxon>
    </lineage>
</organism>
<proteinExistence type="predicted"/>
<evidence type="ECO:0000313" key="2">
    <source>
        <dbReference type="EMBL" id="RKO95427.1"/>
    </source>
</evidence>
<dbReference type="AlphaFoldDB" id="A0A4V1IT10"/>
<feature type="compositionally biased region" description="Gly residues" evidence="1">
    <location>
        <begin position="145"/>
        <end position="174"/>
    </location>
</feature>
<protein>
    <submittedName>
        <fullName evidence="2">Uncharacterized protein</fullName>
    </submittedName>
</protein>
<feature type="region of interest" description="Disordered" evidence="1">
    <location>
        <begin position="140"/>
        <end position="174"/>
    </location>
</feature>
<dbReference type="Proteomes" id="UP000268535">
    <property type="component" value="Unassembled WGS sequence"/>
</dbReference>
<sequence>MAPANTSAGVAAAAAAAAAAKPARLAPGSSPNVMGGLPDMFFSPKEMLALEGVLGTPENVEKLSLGTKTILDQIELSAGIANHSAPAMHPTSGDSLALLTHPRNDSVNRLMTHTALREATPYPVGAHSAAIAMERDARHSLPLSNGGGGAGGILPGAGGSGSGSGSGSGVAPGN</sequence>
<evidence type="ECO:0000313" key="3">
    <source>
        <dbReference type="Proteomes" id="UP000268535"/>
    </source>
</evidence>
<dbReference type="EMBL" id="ML011816">
    <property type="protein sequence ID" value="RKO95427.1"/>
    <property type="molecule type" value="Genomic_DNA"/>
</dbReference>
<evidence type="ECO:0000256" key="1">
    <source>
        <dbReference type="SAM" id="MobiDB-lite"/>
    </source>
</evidence>
<gene>
    <name evidence="2" type="ORF">CAUPRSCDRAFT_12878</name>
</gene>
<reference evidence="3" key="1">
    <citation type="journal article" date="2018" name="Nat. Microbiol.">
        <title>Leveraging single-cell genomics to expand the fungal tree of life.</title>
        <authorList>
            <person name="Ahrendt S.R."/>
            <person name="Quandt C.A."/>
            <person name="Ciobanu D."/>
            <person name="Clum A."/>
            <person name="Salamov A."/>
            <person name="Andreopoulos B."/>
            <person name="Cheng J.F."/>
            <person name="Woyke T."/>
            <person name="Pelin A."/>
            <person name="Henrissat B."/>
            <person name="Reynolds N.K."/>
            <person name="Benny G.L."/>
            <person name="Smith M.E."/>
            <person name="James T.Y."/>
            <person name="Grigoriev I.V."/>
        </authorList>
    </citation>
    <scope>NUCLEOTIDE SEQUENCE [LARGE SCALE GENOMIC DNA]</scope>
    <source>
        <strain evidence="3">ATCC 52028</strain>
    </source>
</reference>
<accession>A0A4V1IT10</accession>
<name>A0A4V1IT10_9FUNG</name>